<dbReference type="InterPro" id="IPR015424">
    <property type="entry name" value="PyrdxlP-dep_Trfase"/>
</dbReference>
<dbReference type="GO" id="GO:0008483">
    <property type="term" value="F:transaminase activity"/>
    <property type="evidence" value="ECO:0007669"/>
    <property type="project" value="UniProtKB-KW"/>
</dbReference>
<dbReference type="SUPFAM" id="SSF53383">
    <property type="entry name" value="PLP-dependent transferases"/>
    <property type="match status" value="1"/>
</dbReference>
<dbReference type="InterPro" id="IPR015421">
    <property type="entry name" value="PyrdxlP-dep_Trfase_major"/>
</dbReference>
<dbReference type="InterPro" id="IPR005814">
    <property type="entry name" value="Aminotrans_3"/>
</dbReference>
<comment type="cofactor">
    <cofactor evidence="1">
        <name>pyridoxal 5'-phosphate</name>
        <dbReference type="ChEBI" id="CHEBI:597326"/>
    </cofactor>
</comment>
<keyword evidence="7" id="KW-1185">Reference proteome</keyword>
<proteinExistence type="inferred from homology"/>
<evidence type="ECO:0000256" key="5">
    <source>
        <dbReference type="RuleBase" id="RU003560"/>
    </source>
</evidence>
<dbReference type="PANTHER" id="PTHR42684">
    <property type="entry name" value="ADENOSYLMETHIONINE-8-AMINO-7-OXONONANOATE AMINOTRANSFERASE"/>
    <property type="match status" value="1"/>
</dbReference>
<reference evidence="6 7" key="1">
    <citation type="submission" date="2021-11" db="EMBL/GenBank/DDBJ databases">
        <authorList>
            <person name="Liang Q."/>
            <person name="Mou H."/>
            <person name="Liu Z."/>
        </authorList>
    </citation>
    <scope>NUCLEOTIDE SEQUENCE [LARGE SCALE GENOMIC DNA]</scope>
    <source>
        <strain evidence="6 7">CHU3</strain>
    </source>
</reference>
<evidence type="ECO:0000256" key="2">
    <source>
        <dbReference type="ARBA" id="ARBA00022576"/>
    </source>
</evidence>
<dbReference type="InterPro" id="IPR049704">
    <property type="entry name" value="Aminotrans_3_PPA_site"/>
</dbReference>
<comment type="caution">
    <text evidence="6">The sequence shown here is derived from an EMBL/GenBank/DDBJ whole genome shotgun (WGS) entry which is preliminary data.</text>
</comment>
<evidence type="ECO:0000313" key="7">
    <source>
        <dbReference type="Proteomes" id="UP001209701"/>
    </source>
</evidence>
<keyword evidence="3" id="KW-0808">Transferase</keyword>
<comment type="similarity">
    <text evidence="5">Belongs to the class-III pyridoxal-phosphate-dependent aminotransferase family.</text>
</comment>
<organism evidence="6 7">
    <name type="scientific">Roseateles oligotrophus</name>
    <dbReference type="NCBI Taxonomy" id="1769250"/>
    <lineage>
        <taxon>Bacteria</taxon>
        <taxon>Pseudomonadati</taxon>
        <taxon>Pseudomonadota</taxon>
        <taxon>Betaproteobacteria</taxon>
        <taxon>Burkholderiales</taxon>
        <taxon>Sphaerotilaceae</taxon>
        <taxon>Roseateles</taxon>
    </lineage>
</organism>
<dbReference type="Gene3D" id="3.40.640.10">
    <property type="entry name" value="Type I PLP-dependent aspartate aminotransferase-like (Major domain)"/>
    <property type="match status" value="1"/>
</dbReference>
<dbReference type="CDD" id="cd00610">
    <property type="entry name" value="OAT_like"/>
    <property type="match status" value="1"/>
</dbReference>
<dbReference type="Gene3D" id="3.90.1150.10">
    <property type="entry name" value="Aspartate Aminotransferase, domain 1"/>
    <property type="match status" value="1"/>
</dbReference>
<dbReference type="RefSeq" id="WP_263573851.1">
    <property type="nucleotide sequence ID" value="NZ_JAJIRN010000013.1"/>
</dbReference>
<dbReference type="PROSITE" id="PS00600">
    <property type="entry name" value="AA_TRANSFER_CLASS_3"/>
    <property type="match status" value="1"/>
</dbReference>
<protein>
    <submittedName>
        <fullName evidence="6">Aspartate aminotransferase family protein</fullName>
    </submittedName>
</protein>
<accession>A0ABT2YMJ1</accession>
<dbReference type="PANTHER" id="PTHR42684:SF3">
    <property type="entry name" value="ADENOSYLMETHIONINE-8-AMINO-7-OXONONANOATE AMINOTRANSFERASE"/>
    <property type="match status" value="1"/>
</dbReference>
<evidence type="ECO:0000313" key="6">
    <source>
        <dbReference type="EMBL" id="MCV2371271.1"/>
    </source>
</evidence>
<gene>
    <name evidence="6" type="ORF">LNV07_24535</name>
</gene>
<dbReference type="Proteomes" id="UP001209701">
    <property type="component" value="Unassembled WGS sequence"/>
</dbReference>
<name>A0ABT2YMJ1_9BURK</name>
<keyword evidence="2 6" id="KW-0032">Aminotransferase</keyword>
<dbReference type="InterPro" id="IPR015422">
    <property type="entry name" value="PyrdxlP-dep_Trfase_small"/>
</dbReference>
<sequence length="471" mass="51334">MSSSKAPTQPAKRSTQEWQAADARHFLHPFTDFKSLAQKGSRIITKADNIYLWDSEGKKILDGMSGLWCVNVGYGQQSLIDAAAKQMAELPFYNAFFQTATMPAIELAEVLAEISPPGFDHVFFTGSGSEGNDTIVRMVRRYWDLKGQPERQVIIGRINGYHGSTMAGASLGGMSGMHAQGGLPIPNITHIEQPHWFELGQDMSREAFGCKAAGWLEEKILALGADKVAAFIGEPVQGAGGVIVPPSTYWPEIQRICDKYGILLVSDEVICGFGRTGNWFGCETMGFKPDLMTFAKGVSSGYIPLGGVLVGDRVAKVLIEEGGEFNHGFTYSGHPTACAVALANLKLLREQHVVEHVREDIGPYLAQRFAELNEHPLVGETQSCGMMAALQLVNGKSAQKPTGTAFAGELEVGMICRKYCFANGLIMRAVGDRMIVAPPLVMTRPQIDEMMTLIRLCLDQTLDELTQRGLL</sequence>
<evidence type="ECO:0000256" key="1">
    <source>
        <dbReference type="ARBA" id="ARBA00001933"/>
    </source>
</evidence>
<dbReference type="Pfam" id="PF00202">
    <property type="entry name" value="Aminotran_3"/>
    <property type="match status" value="1"/>
</dbReference>
<dbReference type="NCBIfam" id="NF005682">
    <property type="entry name" value="PRK07480.1"/>
    <property type="match status" value="1"/>
</dbReference>
<keyword evidence="4 5" id="KW-0663">Pyridoxal phosphate</keyword>
<dbReference type="EMBL" id="JAJIRN010000013">
    <property type="protein sequence ID" value="MCV2371271.1"/>
    <property type="molecule type" value="Genomic_DNA"/>
</dbReference>
<evidence type="ECO:0000256" key="4">
    <source>
        <dbReference type="ARBA" id="ARBA00022898"/>
    </source>
</evidence>
<evidence type="ECO:0000256" key="3">
    <source>
        <dbReference type="ARBA" id="ARBA00022679"/>
    </source>
</evidence>